<dbReference type="GO" id="GO:0048024">
    <property type="term" value="P:regulation of mRNA splicing, via spliceosome"/>
    <property type="evidence" value="ECO:0007669"/>
    <property type="project" value="TreeGrafter"/>
</dbReference>
<dbReference type="AlphaFoldDB" id="A0AAP0MKV7"/>
<dbReference type="GO" id="GO:0003729">
    <property type="term" value="F:mRNA binding"/>
    <property type="evidence" value="ECO:0007669"/>
    <property type="project" value="TreeGrafter"/>
</dbReference>
<dbReference type="InterPro" id="IPR036612">
    <property type="entry name" value="KH_dom_type_1_sf"/>
</dbReference>
<protein>
    <submittedName>
        <fullName evidence="1">Uncharacterized protein</fullName>
    </submittedName>
</protein>
<evidence type="ECO:0000313" key="1">
    <source>
        <dbReference type="EMBL" id="KAK9214013.1"/>
    </source>
</evidence>
<dbReference type="Proteomes" id="UP001428341">
    <property type="component" value="Unassembled WGS sequence"/>
</dbReference>
<evidence type="ECO:0000313" key="2">
    <source>
        <dbReference type="Proteomes" id="UP001428341"/>
    </source>
</evidence>
<gene>
    <name evidence="1" type="ORF">WN944_005999</name>
</gene>
<dbReference type="Gene3D" id="3.30.1370.10">
    <property type="entry name" value="K Homology domain, type 1"/>
    <property type="match status" value="1"/>
</dbReference>
<name>A0AAP0MKV7_9ROSI</name>
<organism evidence="1 2">
    <name type="scientific">Citrus x changshan-huyou</name>
    <dbReference type="NCBI Taxonomy" id="2935761"/>
    <lineage>
        <taxon>Eukaryota</taxon>
        <taxon>Viridiplantae</taxon>
        <taxon>Streptophyta</taxon>
        <taxon>Embryophyta</taxon>
        <taxon>Tracheophyta</taxon>
        <taxon>Spermatophyta</taxon>
        <taxon>Magnoliopsida</taxon>
        <taxon>eudicotyledons</taxon>
        <taxon>Gunneridae</taxon>
        <taxon>Pentapetalae</taxon>
        <taxon>rosids</taxon>
        <taxon>malvids</taxon>
        <taxon>Sapindales</taxon>
        <taxon>Rutaceae</taxon>
        <taxon>Aurantioideae</taxon>
        <taxon>Citrus</taxon>
    </lineage>
</organism>
<proteinExistence type="predicted"/>
<keyword evidence="2" id="KW-1185">Reference proteome</keyword>
<dbReference type="EMBL" id="JBCGBO010000003">
    <property type="protein sequence ID" value="KAK9214013.1"/>
    <property type="molecule type" value="Genomic_DNA"/>
</dbReference>
<dbReference type="GO" id="GO:0005634">
    <property type="term" value="C:nucleus"/>
    <property type="evidence" value="ECO:0007669"/>
    <property type="project" value="TreeGrafter"/>
</dbReference>
<reference evidence="1 2" key="1">
    <citation type="submission" date="2024-05" db="EMBL/GenBank/DDBJ databases">
        <title>Haplotype-resolved chromosome-level genome assembly of Huyou (Citrus changshanensis).</title>
        <authorList>
            <person name="Miao C."/>
            <person name="Chen W."/>
            <person name="Wu Y."/>
            <person name="Wang L."/>
            <person name="Zhao S."/>
            <person name="Grierson D."/>
            <person name="Xu C."/>
            <person name="Chen K."/>
        </authorList>
    </citation>
    <scope>NUCLEOTIDE SEQUENCE [LARGE SCALE GENOMIC DNA]</scope>
    <source>
        <strain evidence="1">01-14</strain>
        <tissue evidence="1">Leaf</tissue>
    </source>
</reference>
<dbReference type="PANTHER" id="PTHR11208:SF109">
    <property type="entry name" value="OS01G0886300 PROTEIN"/>
    <property type="match status" value="1"/>
</dbReference>
<dbReference type="InterPro" id="IPR045071">
    <property type="entry name" value="BBP-like"/>
</dbReference>
<dbReference type="PANTHER" id="PTHR11208">
    <property type="entry name" value="RNA-BINDING PROTEIN RELATED"/>
    <property type="match status" value="1"/>
</dbReference>
<comment type="caution">
    <text evidence="1">The sequence shown here is derived from an EMBL/GenBank/DDBJ whole genome shotgun (WGS) entry which is preliminary data.</text>
</comment>
<accession>A0AAP0MKV7</accession>
<sequence length="159" mass="18169">MVYLIRQITGYNPSFVDHERFERDSPFRSLGQPNGRPVDLEGLYTMQTELIMPAHGFIRASYFFLRHKREMFFELASYVNLVPIRSTVRMSSCQENGHLQRMAPFQTPPSMGWLGIPGIPTAPVVKRVIILDVPVDKYPNQFNFVGRILGPPGNSLKKS</sequence>